<comment type="pathway">
    <text evidence="2">Glycan biosynthesis; alginate biosynthesis.</text>
</comment>
<feature type="domain" description="AlgX/AlgJ SGNH hydrolase-like" evidence="9">
    <location>
        <begin position="165"/>
        <end position="343"/>
    </location>
</feature>
<accession>A0ABU1Q440</accession>
<dbReference type="RefSeq" id="WP_310310687.1">
    <property type="nucleotide sequence ID" value="NZ_BAAAXB010000001.1"/>
</dbReference>
<evidence type="ECO:0000256" key="8">
    <source>
        <dbReference type="SAM" id="Phobius"/>
    </source>
</evidence>
<evidence type="ECO:0000256" key="4">
    <source>
        <dbReference type="ARBA" id="ARBA00022729"/>
    </source>
</evidence>
<keyword evidence="8" id="KW-1133">Transmembrane helix</keyword>
<evidence type="ECO:0000313" key="10">
    <source>
        <dbReference type="EMBL" id="MDR6597456.1"/>
    </source>
</evidence>
<evidence type="ECO:0000256" key="7">
    <source>
        <dbReference type="SAM" id="MobiDB-lite"/>
    </source>
</evidence>
<reference evidence="10 11" key="1">
    <citation type="submission" date="2023-07" db="EMBL/GenBank/DDBJ databases">
        <title>Sequencing the genomes of 1000 actinobacteria strains.</title>
        <authorList>
            <person name="Klenk H.-P."/>
        </authorList>
    </citation>
    <scope>NUCLEOTIDE SEQUENCE [LARGE SCALE GENOMIC DNA]</scope>
    <source>
        <strain evidence="10 11">DSM 43749</strain>
    </source>
</reference>
<dbReference type="Proteomes" id="UP001268819">
    <property type="component" value="Unassembled WGS sequence"/>
</dbReference>
<evidence type="ECO:0000259" key="9">
    <source>
        <dbReference type="Pfam" id="PF16822"/>
    </source>
</evidence>
<dbReference type="InterPro" id="IPR031811">
    <property type="entry name" value="ALGX/ALGJ_SGNH-like"/>
</dbReference>
<feature type="compositionally biased region" description="Low complexity" evidence="7">
    <location>
        <begin position="17"/>
        <end position="34"/>
    </location>
</feature>
<feature type="region of interest" description="Disordered" evidence="7">
    <location>
        <begin position="133"/>
        <end position="163"/>
    </location>
</feature>
<evidence type="ECO:0000256" key="6">
    <source>
        <dbReference type="ARBA" id="ARBA00022841"/>
    </source>
</evidence>
<keyword evidence="8" id="KW-0472">Membrane</keyword>
<evidence type="ECO:0000256" key="2">
    <source>
        <dbReference type="ARBA" id="ARBA00005182"/>
    </source>
</evidence>
<keyword evidence="8" id="KW-0812">Transmembrane</keyword>
<feature type="compositionally biased region" description="Basic and acidic residues" evidence="7">
    <location>
        <begin position="1"/>
        <end position="16"/>
    </location>
</feature>
<gene>
    <name evidence="10" type="ORF">J2S66_005840</name>
</gene>
<sequence length="453" mass="49556">MTTPPDRPRDGGRREVAPSPNAPSQNAASPNALPELPPVHESLLPREHSLHRPRHATRQTGALVAAVVFFALPLLALGVGVRPEEFENRRLAPFPSITQGWGFFTGLSPWADDHLPLRAEAVRAVDGISRGLFGEPLPRNSHQRTGGPIQDQRQGSQEQPPMPQVVEGKDGWLYLGDDVVSRCRPKQDLDATTAALRDLRRGVEASGRQFVLLIAPDKSTVVPEHLPEEFYGRDCALERTDQFWRRIGRDAGAVDLRAELRQWGDRTGAPVYPRLDGHWSDEGALVMTRNLAEAVRPGTTTTWAYERTEPWTVAGDLPPLIGRSGQISGDHYALKPDGTTNTVRDVPFDFATPLPLASPATPGTVDRSVGMLGDSFSIRAVPYLNAAFQDLTLLHYGKVDQDGGRQAGRVLADHEVVAVEIVERTLQSGNCILLQPEVVRGITAELAARPLPR</sequence>
<evidence type="ECO:0000256" key="1">
    <source>
        <dbReference type="ARBA" id="ARBA00004418"/>
    </source>
</evidence>
<keyword evidence="3" id="KW-0808">Transferase</keyword>
<dbReference type="EMBL" id="JAVDSG010000001">
    <property type="protein sequence ID" value="MDR6597456.1"/>
    <property type="molecule type" value="Genomic_DNA"/>
</dbReference>
<keyword evidence="6" id="KW-0016">Alginate biosynthesis</keyword>
<protein>
    <recommendedName>
        <fullName evidence="9">AlgX/AlgJ SGNH hydrolase-like domain-containing protein</fullName>
    </recommendedName>
</protein>
<feature type="region of interest" description="Disordered" evidence="7">
    <location>
        <begin position="1"/>
        <end position="39"/>
    </location>
</feature>
<comment type="subcellular location">
    <subcellularLocation>
        <location evidence="1">Periplasm</location>
    </subcellularLocation>
</comment>
<proteinExistence type="predicted"/>
<evidence type="ECO:0000256" key="3">
    <source>
        <dbReference type="ARBA" id="ARBA00022679"/>
    </source>
</evidence>
<keyword evidence="11" id="KW-1185">Reference proteome</keyword>
<evidence type="ECO:0000313" key="11">
    <source>
        <dbReference type="Proteomes" id="UP001268819"/>
    </source>
</evidence>
<comment type="caution">
    <text evidence="10">The sequence shown here is derived from an EMBL/GenBank/DDBJ whole genome shotgun (WGS) entry which is preliminary data.</text>
</comment>
<feature type="transmembrane region" description="Helical" evidence="8">
    <location>
        <begin position="61"/>
        <end position="81"/>
    </location>
</feature>
<name>A0ABU1Q440_9PSEU</name>
<keyword evidence="4" id="KW-0732">Signal</keyword>
<organism evidence="10 11">
    <name type="scientific">Saccharothrix longispora</name>
    <dbReference type="NCBI Taxonomy" id="33920"/>
    <lineage>
        <taxon>Bacteria</taxon>
        <taxon>Bacillati</taxon>
        <taxon>Actinomycetota</taxon>
        <taxon>Actinomycetes</taxon>
        <taxon>Pseudonocardiales</taxon>
        <taxon>Pseudonocardiaceae</taxon>
        <taxon>Saccharothrix</taxon>
    </lineage>
</organism>
<evidence type="ECO:0000256" key="5">
    <source>
        <dbReference type="ARBA" id="ARBA00022764"/>
    </source>
</evidence>
<dbReference type="Pfam" id="PF16822">
    <property type="entry name" value="ALGX"/>
    <property type="match status" value="1"/>
</dbReference>
<keyword evidence="5" id="KW-0574">Periplasm</keyword>